<protein>
    <submittedName>
        <fullName evidence="11">Putative GDNF family receptor alpha-4</fullName>
    </submittedName>
</protein>
<evidence type="ECO:0000259" key="10">
    <source>
        <dbReference type="SMART" id="SM00907"/>
    </source>
</evidence>
<dbReference type="GO" id="GO:0038023">
    <property type="term" value="F:signaling receptor activity"/>
    <property type="evidence" value="ECO:0007669"/>
    <property type="project" value="InterPro"/>
</dbReference>
<evidence type="ECO:0000256" key="8">
    <source>
        <dbReference type="ARBA" id="ARBA00023180"/>
    </source>
</evidence>
<gene>
    <name evidence="11" type="ORF">SMAX5B_009087</name>
</gene>
<dbReference type="STRING" id="52904.ENSSMAP00000012353"/>
<evidence type="ECO:0000256" key="2">
    <source>
        <dbReference type="ARBA" id="ARBA00005961"/>
    </source>
</evidence>
<dbReference type="GO" id="GO:0009897">
    <property type="term" value="C:external side of plasma membrane"/>
    <property type="evidence" value="ECO:0007669"/>
    <property type="project" value="TreeGrafter"/>
</dbReference>
<dbReference type="FunFam" id="1.10.220.110:FF:000001">
    <property type="entry name" value="GDNF family receptor alpha"/>
    <property type="match status" value="1"/>
</dbReference>
<evidence type="ECO:0000256" key="6">
    <source>
        <dbReference type="ARBA" id="ARBA00023136"/>
    </source>
</evidence>
<evidence type="ECO:0000256" key="9">
    <source>
        <dbReference type="ARBA" id="ARBA00023288"/>
    </source>
</evidence>
<feature type="domain" description="GDNF/GAS1" evidence="10">
    <location>
        <begin position="124"/>
        <end position="203"/>
    </location>
</feature>
<keyword evidence="5" id="KW-0732">Signal</keyword>
<dbReference type="EMBL" id="CP026259">
    <property type="protein sequence ID" value="AWP16020.1"/>
    <property type="molecule type" value="Genomic_DNA"/>
</dbReference>
<organism evidence="11 12">
    <name type="scientific">Scophthalmus maximus</name>
    <name type="common">Turbot</name>
    <name type="synonym">Psetta maxima</name>
    <dbReference type="NCBI Taxonomy" id="52904"/>
    <lineage>
        <taxon>Eukaryota</taxon>
        <taxon>Metazoa</taxon>
        <taxon>Chordata</taxon>
        <taxon>Craniata</taxon>
        <taxon>Vertebrata</taxon>
        <taxon>Euteleostomi</taxon>
        <taxon>Actinopterygii</taxon>
        <taxon>Neopterygii</taxon>
        <taxon>Teleostei</taxon>
        <taxon>Neoteleostei</taxon>
        <taxon>Acanthomorphata</taxon>
        <taxon>Carangaria</taxon>
        <taxon>Pleuronectiformes</taxon>
        <taxon>Pleuronectoidei</taxon>
        <taxon>Scophthalmidae</taxon>
        <taxon>Scophthalmus</taxon>
    </lineage>
</organism>
<dbReference type="SUPFAM" id="SSF110035">
    <property type="entry name" value="GDNF receptor-like"/>
    <property type="match status" value="2"/>
</dbReference>
<dbReference type="SMART" id="SM00907">
    <property type="entry name" value="GDNF"/>
    <property type="match status" value="3"/>
</dbReference>
<proteinExistence type="inferred from homology"/>
<keyword evidence="4" id="KW-0336">GPI-anchor</keyword>
<dbReference type="GO" id="GO:0043235">
    <property type="term" value="C:receptor complex"/>
    <property type="evidence" value="ECO:0007669"/>
    <property type="project" value="TreeGrafter"/>
</dbReference>
<feature type="domain" description="GDNF/GAS1" evidence="10">
    <location>
        <begin position="241"/>
        <end position="321"/>
    </location>
</feature>
<dbReference type="GO" id="GO:0007399">
    <property type="term" value="P:nervous system development"/>
    <property type="evidence" value="ECO:0007669"/>
    <property type="project" value="TreeGrafter"/>
</dbReference>
<dbReference type="InterPro" id="IPR016017">
    <property type="entry name" value="GDNF/GAS1"/>
</dbReference>
<evidence type="ECO:0000256" key="3">
    <source>
        <dbReference type="ARBA" id="ARBA00022475"/>
    </source>
</evidence>
<evidence type="ECO:0000256" key="4">
    <source>
        <dbReference type="ARBA" id="ARBA00022622"/>
    </source>
</evidence>
<evidence type="ECO:0000256" key="5">
    <source>
        <dbReference type="ARBA" id="ARBA00022729"/>
    </source>
</evidence>
<evidence type="ECO:0000256" key="1">
    <source>
        <dbReference type="ARBA" id="ARBA00004609"/>
    </source>
</evidence>
<dbReference type="PANTHER" id="PTHR10269">
    <property type="entry name" value="GDNF RECEPTOR ALPHA"/>
    <property type="match status" value="1"/>
</dbReference>
<evidence type="ECO:0000313" key="12">
    <source>
        <dbReference type="Proteomes" id="UP000246464"/>
    </source>
</evidence>
<comment type="similarity">
    <text evidence="2">Belongs to the GDNFR family.</text>
</comment>
<feature type="domain" description="GDNF/GAS1" evidence="10">
    <location>
        <begin position="331"/>
        <end position="425"/>
    </location>
</feature>
<keyword evidence="7 11" id="KW-0675">Receptor</keyword>
<keyword evidence="6" id="KW-0472">Membrane</keyword>
<dbReference type="Pfam" id="PF02351">
    <property type="entry name" value="GDNF"/>
    <property type="match status" value="3"/>
</dbReference>
<sequence length="527" mass="58352">MGGRGQTGNQRDEKTNEEERELSWIIYLSGQISNLSAHWISYHLMRFAPQPLTESSPPPCREAERGPTWRWSSSLLRLPYRGAHAPPTYLFAPRSSAADEAKNKRVEMWLGVPRLALSMGGRDCLRAGDTCSSDDTCSPRLRTLRQCVAGDGSVKLGPGARNQCENAMTALLSTPLHGCQCKRGMKKEKNCLSIYWSLHQSVLHGLSLVENYPYEPEERGSDYVRLASIAAESEVTTVNRCLDAAKACNIDETCQKLRTEYVSSCIQPSARSGPCNRPRCNKALRKFFDRVPPDYTHELLFCPCTDTACAERRRQTIVPSCSYEDKEKPNCLAQLRICKADYVCRSRWAQFQYDCQPSEQSASGCKQENYGACLLAYTGLIGSTVTPNYLDNSTSNVGPWCSCAASGNHREQCSDFLTTFHDNKLPPAPGIGRMDANLGGAGQGDEGQQFVAAEGTRHKDTAVEPFNNFIASGDSWSPSESDGEEMSRQSCVSILATEASVVSLITRRSIIPRNSEFSNSEFRNSEF</sequence>
<dbReference type="InterPro" id="IPR037193">
    <property type="entry name" value="GDNF_alpha"/>
</dbReference>
<keyword evidence="8" id="KW-0325">Glycoprotein</keyword>
<keyword evidence="12" id="KW-1185">Reference proteome</keyword>
<keyword evidence="3" id="KW-1003">Cell membrane</keyword>
<dbReference type="AlphaFoldDB" id="A0A2U9CIZ7"/>
<keyword evidence="9" id="KW-0449">Lipoprotein</keyword>
<dbReference type="GO" id="GO:0007169">
    <property type="term" value="P:cell surface receptor protein tyrosine kinase signaling pathway"/>
    <property type="evidence" value="ECO:0007669"/>
    <property type="project" value="UniProtKB-ARBA"/>
</dbReference>
<comment type="subcellular location">
    <subcellularLocation>
        <location evidence="1">Cell membrane</location>
        <topology evidence="1">Lipid-anchor</topology>
        <topology evidence="1">GPI-anchor</topology>
    </subcellularLocation>
</comment>
<dbReference type="PANTHER" id="PTHR10269:SF16">
    <property type="entry name" value="GDNF FAMILY RECEPTOR ALPHA-4 PRECURSOR"/>
    <property type="match status" value="1"/>
</dbReference>
<dbReference type="Proteomes" id="UP000246464">
    <property type="component" value="Chromosome 17"/>
</dbReference>
<name>A0A2U9CIZ7_SCOMX</name>
<dbReference type="InterPro" id="IPR003438">
    <property type="entry name" value="GDNF_rcpt"/>
</dbReference>
<evidence type="ECO:0000256" key="7">
    <source>
        <dbReference type="ARBA" id="ARBA00023170"/>
    </source>
</evidence>
<reference evidence="11 12" key="1">
    <citation type="submission" date="2017-12" db="EMBL/GenBank/DDBJ databases">
        <title>Integrating genomic resources of turbot (Scophthalmus maximus) in depth evaluation of genetic and physical mapping variation across individuals.</title>
        <authorList>
            <person name="Martinez P."/>
        </authorList>
    </citation>
    <scope>NUCLEOTIDE SEQUENCE [LARGE SCALE GENOMIC DNA]</scope>
</reference>
<evidence type="ECO:0000313" key="11">
    <source>
        <dbReference type="EMBL" id="AWP16020.1"/>
    </source>
</evidence>
<dbReference type="PRINTS" id="PR01316">
    <property type="entry name" value="GDNFRECEPTOR"/>
</dbReference>
<dbReference type="Gene3D" id="1.10.220.110">
    <property type="entry name" value="GDNF binding domain"/>
    <property type="match status" value="1"/>
</dbReference>
<accession>A0A2U9CIZ7</accession>